<gene>
    <name evidence="1" type="ORF">DIJ64_01380</name>
</gene>
<protein>
    <submittedName>
        <fullName evidence="1">ATP-binding protein</fullName>
    </submittedName>
</protein>
<dbReference type="GO" id="GO:0005524">
    <property type="term" value="F:ATP binding"/>
    <property type="evidence" value="ECO:0007669"/>
    <property type="project" value="UniProtKB-KW"/>
</dbReference>
<dbReference type="EMBL" id="CP029543">
    <property type="protein sequence ID" value="AWV47226.1"/>
    <property type="molecule type" value="Genomic_DNA"/>
</dbReference>
<organism evidence="1 2">
    <name type="scientific">Mycobacterium leprae</name>
    <dbReference type="NCBI Taxonomy" id="1769"/>
    <lineage>
        <taxon>Bacteria</taxon>
        <taxon>Bacillati</taxon>
        <taxon>Actinomycetota</taxon>
        <taxon>Actinomycetes</taxon>
        <taxon>Mycobacteriales</taxon>
        <taxon>Mycobacteriaceae</taxon>
        <taxon>Mycobacterium</taxon>
    </lineage>
</organism>
<sequence>MGLTVDVDTLPRLFKQFVCSGKSWDNGLGNSLSQAIVSWIVKAHHGSVITESANNRTIFR</sequence>
<keyword evidence="1" id="KW-0547">Nucleotide-binding</keyword>
<name>A0AAD0P753_MYCLR</name>
<dbReference type="Proteomes" id="UP000249682">
    <property type="component" value="Chromosome"/>
</dbReference>
<evidence type="ECO:0000313" key="2">
    <source>
        <dbReference type="Proteomes" id="UP000249682"/>
    </source>
</evidence>
<proteinExistence type="predicted"/>
<reference evidence="1 2" key="1">
    <citation type="submission" date="2018-05" db="EMBL/GenBank/DDBJ databases">
        <title>Evolution of small genomes with special reference to Mycobacterium leprae.</title>
        <authorList>
            <person name="Mohanty P.S."/>
            <person name="Bansal A.K."/>
            <person name="Gupta U.D."/>
            <person name="Naaz F."/>
            <person name="Dwivedi V.D."/>
            <person name="Singh H."/>
            <person name="Gupta G."/>
            <person name="Sharma S."/>
            <person name="Arora M."/>
        </authorList>
    </citation>
    <scope>NUCLEOTIDE SEQUENCE [LARGE SCALE GENOMIC DNA]</scope>
    <source>
        <strain evidence="1 2">MRHRU-235-G</strain>
    </source>
</reference>
<dbReference type="AlphaFoldDB" id="A0AAD0P753"/>
<keyword evidence="1" id="KW-0067">ATP-binding</keyword>
<evidence type="ECO:0000313" key="1">
    <source>
        <dbReference type="EMBL" id="AWV47226.1"/>
    </source>
</evidence>
<accession>A0AAD0P753</accession>